<evidence type="ECO:0000256" key="12">
    <source>
        <dbReference type="ARBA" id="ARBA00023268"/>
    </source>
</evidence>
<feature type="binding site" evidence="15">
    <location>
        <position position="213"/>
    </location>
    <ligand>
        <name>substrate</name>
    </ligand>
</feature>
<dbReference type="PANTHER" id="PTHR38011">
    <property type="entry name" value="DIHYDROFOLATE REDUCTASE FAMILY PROTEIN (AFU_ORTHOLOGUE AFUA_8G06820)"/>
    <property type="match status" value="1"/>
</dbReference>
<dbReference type="EMBL" id="UGHF01000001">
    <property type="protein sequence ID" value="STO60774.1"/>
    <property type="molecule type" value="Genomic_DNA"/>
</dbReference>
<dbReference type="GO" id="GO:0008835">
    <property type="term" value="F:diaminohydroxyphosphoribosylaminopyrimidine deaminase activity"/>
    <property type="evidence" value="ECO:0007669"/>
    <property type="project" value="UniProtKB-EC"/>
</dbReference>
<keyword evidence="9 13" id="KW-0862">Zinc</keyword>
<dbReference type="STRING" id="733.B0186_07115"/>
<dbReference type="InterPro" id="IPR050765">
    <property type="entry name" value="Riboflavin_Biosynth_HTPR"/>
</dbReference>
<proteinExistence type="inferred from homology"/>
<keyword evidence="7 13" id="KW-0479">Metal-binding</keyword>
<evidence type="ECO:0000313" key="18">
    <source>
        <dbReference type="EMBL" id="STO60774.1"/>
    </source>
</evidence>
<dbReference type="InterPro" id="IPR011549">
    <property type="entry name" value="RibD_C"/>
</dbReference>
<dbReference type="InterPro" id="IPR024072">
    <property type="entry name" value="DHFR-like_dom_sf"/>
</dbReference>
<evidence type="ECO:0000256" key="7">
    <source>
        <dbReference type="ARBA" id="ARBA00022723"/>
    </source>
</evidence>
<protein>
    <recommendedName>
        <fullName evidence="13">Riboflavin biosynthesis protein RibD</fullName>
    </recommendedName>
    <domain>
        <recommendedName>
            <fullName evidence="13">Diaminohydroxyphosphoribosylaminopyrimidine deaminase</fullName>
            <shortName evidence="13">DRAP deaminase</shortName>
            <ecNumber evidence="13">3.5.4.26</ecNumber>
        </recommendedName>
        <alternativeName>
            <fullName evidence="13">Riboflavin-specific deaminase</fullName>
        </alternativeName>
    </domain>
    <domain>
        <recommendedName>
            <fullName evidence="13">5-amino-6-(5-phosphoribosylamino)uracil reductase</fullName>
            <ecNumber evidence="13">1.1.1.193</ecNumber>
        </recommendedName>
        <alternativeName>
            <fullName evidence="13">HTP reductase</fullName>
        </alternativeName>
    </domain>
</protein>
<dbReference type="GO" id="GO:0050661">
    <property type="term" value="F:NADP binding"/>
    <property type="evidence" value="ECO:0007669"/>
    <property type="project" value="InterPro"/>
</dbReference>
<evidence type="ECO:0000256" key="2">
    <source>
        <dbReference type="ARBA" id="ARBA00004882"/>
    </source>
</evidence>
<keyword evidence="6 13" id="KW-0686">Riboflavin biosynthesis</keyword>
<feature type="binding site" evidence="16">
    <location>
        <position position="90"/>
    </location>
    <ligand>
        <name>Zn(2+)</name>
        <dbReference type="ChEBI" id="CHEBI:29105"/>
        <note>catalytic</note>
    </ligand>
</feature>
<feature type="binding site" evidence="16">
    <location>
        <position position="56"/>
    </location>
    <ligand>
        <name>Zn(2+)</name>
        <dbReference type="ChEBI" id="CHEBI:29105"/>
        <note>catalytic</note>
    </ligand>
</feature>
<feature type="domain" description="CMP/dCMP-type deaminase" evidence="17">
    <location>
        <begin position="7"/>
        <end position="129"/>
    </location>
</feature>
<evidence type="ECO:0000256" key="15">
    <source>
        <dbReference type="PIRSR" id="PIRSR006769-2"/>
    </source>
</evidence>
<dbReference type="InterPro" id="IPR002125">
    <property type="entry name" value="CMP_dCMP_dom"/>
</dbReference>
<feature type="binding site" evidence="15">
    <location>
        <position position="210"/>
    </location>
    <ligand>
        <name>substrate</name>
    </ligand>
</feature>
<feature type="binding site" evidence="15">
    <location>
        <position position="174"/>
    </location>
    <ligand>
        <name>substrate</name>
    </ligand>
</feature>
<dbReference type="InterPro" id="IPR002734">
    <property type="entry name" value="RibDG_C"/>
</dbReference>
<accession>A0A1V4B0T9</accession>
<dbReference type="SUPFAM" id="SSF53927">
    <property type="entry name" value="Cytidine deaminase-like"/>
    <property type="match status" value="1"/>
</dbReference>
<dbReference type="EC" id="1.1.1.193" evidence="13"/>
<evidence type="ECO:0000256" key="6">
    <source>
        <dbReference type="ARBA" id="ARBA00022619"/>
    </source>
</evidence>
<feature type="binding site" evidence="16">
    <location>
        <position position="81"/>
    </location>
    <ligand>
        <name>Zn(2+)</name>
        <dbReference type="ChEBI" id="CHEBI:29105"/>
        <note>catalytic</note>
    </ligand>
</feature>
<feature type="binding site" evidence="15">
    <location>
        <position position="306"/>
    </location>
    <ligand>
        <name>substrate</name>
    </ligand>
</feature>
<evidence type="ECO:0000256" key="1">
    <source>
        <dbReference type="ARBA" id="ARBA00002151"/>
    </source>
</evidence>
<dbReference type="Pfam" id="PF00383">
    <property type="entry name" value="dCMP_cyt_deam_1"/>
    <property type="match status" value="1"/>
</dbReference>
<dbReference type="FunFam" id="3.40.140.10:FF:000025">
    <property type="entry name" value="Riboflavin biosynthesis protein RibD"/>
    <property type="match status" value="1"/>
</dbReference>
<dbReference type="GO" id="GO:0008703">
    <property type="term" value="F:5-amino-6-(5-phosphoribosylamino)uracil reductase activity"/>
    <property type="evidence" value="ECO:0007669"/>
    <property type="project" value="UniProtKB-EC"/>
</dbReference>
<feature type="binding site" evidence="15">
    <location>
        <position position="202"/>
    </location>
    <ligand>
        <name>NADP(+)</name>
        <dbReference type="ChEBI" id="CHEBI:58349"/>
    </ligand>
</feature>
<keyword evidence="8 13" id="KW-0378">Hydrolase</keyword>
<evidence type="ECO:0000256" key="14">
    <source>
        <dbReference type="PIRSR" id="PIRSR006769-1"/>
    </source>
</evidence>
<organism evidence="18 19">
    <name type="scientific">Canicola haemoglobinophilus</name>
    <dbReference type="NCBI Taxonomy" id="733"/>
    <lineage>
        <taxon>Bacteria</taxon>
        <taxon>Pseudomonadati</taxon>
        <taxon>Pseudomonadota</taxon>
        <taxon>Gammaproteobacteria</taxon>
        <taxon>Pasteurellales</taxon>
        <taxon>Pasteurellaceae</taxon>
        <taxon>Canicola</taxon>
    </lineage>
</organism>
<keyword evidence="19" id="KW-1185">Reference proteome</keyword>
<feature type="binding site" evidence="15">
    <location>
        <position position="206"/>
    </location>
    <ligand>
        <name>substrate</name>
    </ligand>
</feature>
<comment type="similarity">
    <text evidence="5 13">In the C-terminal section; belongs to the HTP reductase family.</text>
</comment>
<evidence type="ECO:0000256" key="8">
    <source>
        <dbReference type="ARBA" id="ARBA00022801"/>
    </source>
</evidence>
<evidence type="ECO:0000256" key="10">
    <source>
        <dbReference type="ARBA" id="ARBA00022857"/>
    </source>
</evidence>
<evidence type="ECO:0000256" key="5">
    <source>
        <dbReference type="ARBA" id="ARBA00007417"/>
    </source>
</evidence>
<dbReference type="InterPro" id="IPR016192">
    <property type="entry name" value="APOBEC/CMP_deaminase_Zn-bd"/>
</dbReference>
<feature type="active site" description="Proton donor" evidence="14">
    <location>
        <position position="58"/>
    </location>
</feature>
<evidence type="ECO:0000256" key="16">
    <source>
        <dbReference type="PIRSR" id="PIRSR006769-3"/>
    </source>
</evidence>
<reference evidence="18 19" key="1">
    <citation type="submission" date="2018-06" db="EMBL/GenBank/DDBJ databases">
        <authorList>
            <consortium name="Pathogen Informatics"/>
            <person name="Doyle S."/>
        </authorList>
    </citation>
    <scope>NUCLEOTIDE SEQUENCE [LARGE SCALE GENOMIC DNA]</scope>
    <source>
        <strain evidence="18 19">NCTC1659</strain>
    </source>
</reference>
<dbReference type="Gene3D" id="3.40.140.10">
    <property type="entry name" value="Cytidine Deaminase, domain 2"/>
    <property type="match status" value="1"/>
</dbReference>
<dbReference type="InterPro" id="IPR004794">
    <property type="entry name" value="Eubact_RibD"/>
</dbReference>
<dbReference type="PROSITE" id="PS00903">
    <property type="entry name" value="CYT_DCMP_DEAMINASES_1"/>
    <property type="match status" value="1"/>
</dbReference>
<dbReference type="NCBIfam" id="TIGR00326">
    <property type="entry name" value="eubact_ribD"/>
    <property type="match status" value="1"/>
</dbReference>
<evidence type="ECO:0000256" key="4">
    <source>
        <dbReference type="ARBA" id="ARBA00005259"/>
    </source>
</evidence>
<dbReference type="PANTHER" id="PTHR38011:SF7">
    <property type="entry name" value="2,5-DIAMINO-6-RIBOSYLAMINO-4(3H)-PYRIMIDINONE 5'-PHOSPHATE REDUCTASE"/>
    <property type="match status" value="1"/>
</dbReference>
<dbReference type="PIRSF" id="PIRSF006769">
    <property type="entry name" value="RibD"/>
    <property type="match status" value="1"/>
</dbReference>
<evidence type="ECO:0000256" key="13">
    <source>
        <dbReference type="PIRNR" id="PIRNR006769"/>
    </source>
</evidence>
<dbReference type="PROSITE" id="PS51747">
    <property type="entry name" value="CYT_DCMP_DEAMINASES_2"/>
    <property type="match status" value="1"/>
</dbReference>
<feature type="binding site" evidence="15">
    <location>
        <position position="160"/>
    </location>
    <ligand>
        <name>NADP(+)</name>
        <dbReference type="ChEBI" id="CHEBI:58349"/>
    </ligand>
</feature>
<dbReference type="SUPFAM" id="SSF53597">
    <property type="entry name" value="Dihydrofolate reductase-like"/>
    <property type="match status" value="1"/>
</dbReference>
<evidence type="ECO:0000256" key="11">
    <source>
        <dbReference type="ARBA" id="ARBA00023002"/>
    </source>
</evidence>
<feature type="binding site" evidence="15">
    <location>
        <position position="190"/>
    </location>
    <ligand>
        <name>substrate</name>
    </ligand>
</feature>
<keyword evidence="10 13" id="KW-0521">NADP</keyword>
<dbReference type="Proteomes" id="UP000254329">
    <property type="component" value="Unassembled WGS sequence"/>
</dbReference>
<dbReference type="InterPro" id="IPR016193">
    <property type="entry name" value="Cytidine_deaminase-like"/>
</dbReference>
<dbReference type="AlphaFoldDB" id="A0A1V4B0T9"/>
<comment type="function">
    <text evidence="1 13">Converts 2,5-diamino-6-(ribosylamino)-4(3h)-pyrimidinone 5'-phosphate into 5-amino-6-(ribosylamino)-2,4(1h,3h)-pyrimidinedione 5'-phosphate.</text>
</comment>
<dbReference type="NCBIfam" id="NF008052">
    <property type="entry name" value="PRK10786.1"/>
    <property type="match status" value="1"/>
</dbReference>
<evidence type="ECO:0000259" key="17">
    <source>
        <dbReference type="PROSITE" id="PS51747"/>
    </source>
</evidence>
<dbReference type="GO" id="GO:0009231">
    <property type="term" value="P:riboflavin biosynthetic process"/>
    <property type="evidence" value="ECO:0007669"/>
    <property type="project" value="UniProtKB-UniPathway"/>
</dbReference>
<dbReference type="EC" id="3.5.4.26" evidence="13"/>
<dbReference type="RefSeq" id="WP_078218679.1">
    <property type="nucleotide sequence ID" value="NZ_MUXZ01000018.1"/>
</dbReference>
<evidence type="ECO:0000256" key="3">
    <source>
        <dbReference type="ARBA" id="ARBA00004910"/>
    </source>
</evidence>
<dbReference type="Pfam" id="PF01872">
    <property type="entry name" value="RibD_C"/>
    <property type="match status" value="1"/>
</dbReference>
<feature type="binding site" evidence="15">
    <location>
        <position position="176"/>
    </location>
    <ligand>
        <name>NADP(+)</name>
        <dbReference type="ChEBI" id="CHEBI:58349"/>
    </ligand>
</feature>
<keyword evidence="11 13" id="KW-0560">Oxidoreductase</keyword>
<comment type="catalytic activity">
    <reaction evidence="13">
        <text>2,5-diamino-6-hydroxy-4-(5-phosphoribosylamino)-pyrimidine + H2O + H(+) = 5-amino-6-(5-phospho-D-ribosylamino)uracil + NH4(+)</text>
        <dbReference type="Rhea" id="RHEA:21868"/>
        <dbReference type="ChEBI" id="CHEBI:15377"/>
        <dbReference type="ChEBI" id="CHEBI:15378"/>
        <dbReference type="ChEBI" id="CHEBI:28938"/>
        <dbReference type="ChEBI" id="CHEBI:58453"/>
        <dbReference type="ChEBI" id="CHEBI:58614"/>
        <dbReference type="EC" id="3.5.4.26"/>
    </reaction>
</comment>
<comment type="pathway">
    <text evidence="2 13">Cofactor biosynthesis; riboflavin biosynthesis; 5-amino-6-(D-ribitylamino)uracil from GTP: step 2/4.</text>
</comment>
<name>A0A1V4B0T9_9PAST</name>
<comment type="catalytic activity">
    <reaction evidence="13">
        <text>5-amino-6-(5-phospho-D-ribitylamino)uracil + NADP(+) = 5-amino-6-(5-phospho-D-ribosylamino)uracil + NADPH + H(+)</text>
        <dbReference type="Rhea" id="RHEA:17845"/>
        <dbReference type="ChEBI" id="CHEBI:15378"/>
        <dbReference type="ChEBI" id="CHEBI:57783"/>
        <dbReference type="ChEBI" id="CHEBI:58349"/>
        <dbReference type="ChEBI" id="CHEBI:58421"/>
        <dbReference type="ChEBI" id="CHEBI:58453"/>
        <dbReference type="EC" id="1.1.1.193"/>
    </reaction>
</comment>
<dbReference type="Gene3D" id="3.40.430.10">
    <property type="entry name" value="Dihydrofolate Reductase, subunit A"/>
    <property type="match status" value="1"/>
</dbReference>
<dbReference type="UniPathway" id="UPA00275">
    <property type="reaction ID" value="UER00401"/>
</dbReference>
<comment type="cofactor">
    <cofactor evidence="13 16">
        <name>Zn(2+)</name>
        <dbReference type="ChEBI" id="CHEBI:29105"/>
    </cofactor>
    <text evidence="13 16">Binds 1 zinc ion.</text>
</comment>
<comment type="similarity">
    <text evidence="4 13">In the N-terminal section; belongs to the cytidine and deoxycytidylate deaminase family.</text>
</comment>
<evidence type="ECO:0000256" key="9">
    <source>
        <dbReference type="ARBA" id="ARBA00022833"/>
    </source>
</evidence>
<sequence>MQSTFSSQDEYFMQIALDLAAEGIFTTTPNPAVGCVLVKNGEIVGRGFHFKAGQSHAEVMALRDAGDKAKGATAYVTLEPCSHFGRTPPCAQGLIDAGISKVIAAMTDPNPQVAGKGLAMLQAAGIESAVGLLAEKAELLNKGFLTRMRTQKPFVILKMAVSLDGRTAMASGESKWITGELSRQDVQKERAKASAILSTAKTVLADDPSLNLRWEQFPPELQQSYKAENVRQPVRIILDRQHLVKPHHKLFQTQSPVWLVGDSDRDISDFPDFCQYIKLLPSNEHSYLKTLLFELGKRQINSLWLEAGATLAGAFIEENLVDELIIYMAPKLLGNQARGLCHLPHLQHLADAPTWQLLSLQQIGDDIKLNYQRKIS</sequence>
<gene>
    <name evidence="18" type="primary">ribD</name>
    <name evidence="18" type="ORF">NCTC1659_02075</name>
</gene>
<comment type="pathway">
    <text evidence="3 13">Cofactor biosynthesis; riboflavin biosynthesis; 5-amino-6-(D-ribitylamino)uracil from GTP: step 3/4.</text>
</comment>
<dbReference type="GO" id="GO:0008270">
    <property type="term" value="F:zinc ion binding"/>
    <property type="evidence" value="ECO:0007669"/>
    <property type="project" value="InterPro"/>
</dbReference>
<dbReference type="CDD" id="cd01284">
    <property type="entry name" value="Riboflavin_deaminase-reductase"/>
    <property type="match status" value="1"/>
</dbReference>
<feature type="binding site" evidence="15">
    <location>
        <begin position="308"/>
        <end position="314"/>
    </location>
    <ligand>
        <name>NADP(+)</name>
        <dbReference type="ChEBI" id="CHEBI:58349"/>
    </ligand>
</feature>
<keyword evidence="12" id="KW-0511">Multifunctional enzyme</keyword>
<dbReference type="NCBIfam" id="TIGR00227">
    <property type="entry name" value="ribD_Cterm"/>
    <property type="match status" value="1"/>
</dbReference>
<evidence type="ECO:0000313" key="19">
    <source>
        <dbReference type="Proteomes" id="UP000254329"/>
    </source>
</evidence>